<dbReference type="EMBL" id="LAHO01000013">
    <property type="protein sequence ID" value="KKO44788.1"/>
    <property type="molecule type" value="Genomic_DNA"/>
</dbReference>
<gene>
    <name evidence="1" type="ORF">WG68_13160</name>
</gene>
<dbReference type="Proteomes" id="UP000034228">
    <property type="component" value="Unassembled WGS sequence"/>
</dbReference>
<reference evidence="1 2" key="1">
    <citation type="submission" date="2015-03" db="EMBL/GenBank/DDBJ databases">
        <title>Draft genome sequences of two protease-producing strains of Arsukibacterium isolated from two cold and alkaline environments.</title>
        <authorList>
            <person name="Lylloff J.E."/>
            <person name="Skov L.B."/>
            <person name="Jepsen M."/>
            <person name="Hallin P.F."/>
            <person name="Sorensen S.J."/>
            <person name="Stougaard P."/>
            <person name="Glaring M.A."/>
        </authorList>
    </citation>
    <scope>NUCLEOTIDE SEQUENCE [LARGE SCALE GENOMIC DNA]</scope>
    <source>
        <strain evidence="1 2">GCM72</strain>
    </source>
</reference>
<comment type="caution">
    <text evidence="1">The sequence shown here is derived from an EMBL/GenBank/DDBJ whole genome shotgun (WGS) entry which is preliminary data.</text>
</comment>
<dbReference type="RefSeq" id="WP_046558175.1">
    <property type="nucleotide sequence ID" value="NZ_LAHO01000013.1"/>
</dbReference>
<evidence type="ECO:0000313" key="1">
    <source>
        <dbReference type="EMBL" id="KKO44788.1"/>
    </source>
</evidence>
<accession>A0A0M2V6K2</accession>
<evidence type="ECO:0000313" key="2">
    <source>
        <dbReference type="Proteomes" id="UP000034228"/>
    </source>
</evidence>
<protein>
    <submittedName>
        <fullName evidence="1">Uncharacterized protein</fullName>
    </submittedName>
</protein>
<dbReference type="AlphaFoldDB" id="A0A0M2V6K2"/>
<organism evidence="1 2">
    <name type="scientific">Arsukibacterium ikkense</name>
    <dbReference type="NCBI Taxonomy" id="336831"/>
    <lineage>
        <taxon>Bacteria</taxon>
        <taxon>Pseudomonadati</taxon>
        <taxon>Pseudomonadota</taxon>
        <taxon>Gammaproteobacteria</taxon>
        <taxon>Chromatiales</taxon>
        <taxon>Chromatiaceae</taxon>
        <taxon>Arsukibacterium</taxon>
    </lineage>
</organism>
<keyword evidence="2" id="KW-1185">Reference proteome</keyword>
<sequence>MSNNNHDSENIESQKKLGAKQKFTISYDMPETEDHTIDAVVLGKSLISMAELIKESDKILNGEHSEVQIDVKANKEGSFAVEFVAWLQEGGIDVLKTIGITAASTTAAGATLFGIVKHLRSRKIQTSLIQTQNGFTKALLTLEDGTQMECDPRVKELLSSHSVRSKLATVIEQPAKNAEGAKIKVFSGDNDEETFVIEQEDVPSFKAPTKRLFQETEVTNRAANVVFIQINNSSRNGWRALIRDEEFAVKMDDEGFMERMNAKQDFPVKDEMFEVDLETTKKIYDGKTSYSYRITEVKRHRTTQDRKIL</sequence>
<dbReference type="STRING" id="336831.WG68_13160"/>
<name>A0A0M2V6K2_9GAMM</name>
<proteinExistence type="predicted"/>
<dbReference type="OrthoDB" id="5678073at2"/>